<dbReference type="InterPro" id="IPR032782">
    <property type="entry name" value="KhpB_N"/>
</dbReference>
<dbReference type="NCBIfam" id="NF041568">
    <property type="entry name" value="Jag_EloR"/>
    <property type="match status" value="1"/>
</dbReference>
<comment type="similarity">
    <text evidence="6">Belongs to the KhpB RNA-binding protein family.</text>
</comment>
<dbReference type="SUPFAM" id="SSF82708">
    <property type="entry name" value="R3H domain"/>
    <property type="match status" value="1"/>
</dbReference>
<keyword evidence="2 6" id="KW-0694">RNA-binding</keyword>
<dbReference type="PANTHER" id="PTHR35800">
    <property type="entry name" value="PROTEIN JAG"/>
    <property type="match status" value="1"/>
</dbReference>
<dbReference type="PROSITE" id="PS51061">
    <property type="entry name" value="R3H"/>
    <property type="match status" value="1"/>
</dbReference>
<dbReference type="InterPro" id="IPR039247">
    <property type="entry name" value="KhpB"/>
</dbReference>
<dbReference type="Gene3D" id="3.30.300.20">
    <property type="match status" value="1"/>
</dbReference>
<keyword evidence="5 6" id="KW-0961">Cell wall biogenesis/degradation</keyword>
<evidence type="ECO:0000256" key="2">
    <source>
        <dbReference type="ARBA" id="ARBA00022884"/>
    </source>
</evidence>
<dbReference type="OrthoDB" id="9794483at2"/>
<evidence type="ECO:0000256" key="4">
    <source>
        <dbReference type="ARBA" id="ARBA00023186"/>
    </source>
</evidence>
<feature type="domain" description="R3H" evidence="8">
    <location>
        <begin position="244"/>
        <end position="310"/>
    </location>
</feature>
<evidence type="ECO:0000256" key="6">
    <source>
        <dbReference type="HAMAP-Rule" id="MF_00867"/>
    </source>
</evidence>
<dbReference type="InterPro" id="IPR038008">
    <property type="entry name" value="Jag_KH"/>
</dbReference>
<dbReference type="Proteomes" id="UP000184301">
    <property type="component" value="Unassembled WGS sequence"/>
</dbReference>
<dbReference type="PANTHER" id="PTHR35800:SF1">
    <property type="entry name" value="RNA-BINDING PROTEIN KHPB"/>
    <property type="match status" value="1"/>
</dbReference>
<dbReference type="SMART" id="SM00393">
    <property type="entry name" value="R3H"/>
    <property type="match status" value="1"/>
</dbReference>
<evidence type="ECO:0000313" key="9">
    <source>
        <dbReference type="EMBL" id="SHK28358.1"/>
    </source>
</evidence>
<dbReference type="AlphaFoldDB" id="A0A1M6R7Q7"/>
<evidence type="ECO:0000256" key="1">
    <source>
        <dbReference type="ARBA" id="ARBA00022490"/>
    </source>
</evidence>
<evidence type="ECO:0000313" key="10">
    <source>
        <dbReference type="Proteomes" id="UP000184301"/>
    </source>
</evidence>
<dbReference type="GO" id="GO:0008360">
    <property type="term" value="P:regulation of cell shape"/>
    <property type="evidence" value="ECO:0007669"/>
    <property type="project" value="UniProtKB-KW"/>
</dbReference>
<dbReference type="GO" id="GO:0009252">
    <property type="term" value="P:peptidoglycan biosynthetic process"/>
    <property type="evidence" value="ECO:0007669"/>
    <property type="project" value="UniProtKB-UniRule"/>
</dbReference>
<name>A0A1M6R7Q7_9FIRM</name>
<dbReference type="Gene3D" id="3.30.30.80">
    <property type="entry name" value="probable RNA-binding protein from clostridium symbiosum atcc 14940"/>
    <property type="match status" value="1"/>
</dbReference>
<dbReference type="Pfam" id="PF14804">
    <property type="entry name" value="Jag_N"/>
    <property type="match status" value="1"/>
</dbReference>
<dbReference type="GO" id="GO:0071555">
    <property type="term" value="P:cell wall organization"/>
    <property type="evidence" value="ECO:0007669"/>
    <property type="project" value="UniProtKB-KW"/>
</dbReference>
<comment type="caution">
    <text evidence="6">Lacks conserved residue(s) required for the propagation of feature annotation.</text>
</comment>
<dbReference type="SMART" id="SM01245">
    <property type="entry name" value="Jag_N"/>
    <property type="match status" value="1"/>
</dbReference>
<organism evidence="9 10">
    <name type="scientific">Hespellia stercorisuis DSM 15480</name>
    <dbReference type="NCBI Taxonomy" id="1121950"/>
    <lineage>
        <taxon>Bacteria</taxon>
        <taxon>Bacillati</taxon>
        <taxon>Bacillota</taxon>
        <taxon>Clostridia</taxon>
        <taxon>Lachnospirales</taxon>
        <taxon>Lachnospiraceae</taxon>
        <taxon>Hespellia</taxon>
    </lineage>
</organism>
<accession>A0A1M6R7Q7</accession>
<dbReference type="InterPro" id="IPR036867">
    <property type="entry name" value="R3H_dom_sf"/>
</dbReference>
<dbReference type="CDD" id="cd02644">
    <property type="entry name" value="R3H_jag"/>
    <property type="match status" value="1"/>
</dbReference>
<dbReference type="CDD" id="cd02414">
    <property type="entry name" value="KH-II_Jag"/>
    <property type="match status" value="1"/>
</dbReference>
<feature type="region of interest" description="Disordered" evidence="7">
    <location>
        <begin position="68"/>
        <end position="150"/>
    </location>
</feature>
<evidence type="ECO:0000256" key="3">
    <source>
        <dbReference type="ARBA" id="ARBA00022960"/>
    </source>
</evidence>
<dbReference type="InterPro" id="IPR001374">
    <property type="entry name" value="R3H_dom"/>
</dbReference>
<keyword evidence="4 6" id="KW-0143">Chaperone</keyword>
<evidence type="ECO:0000256" key="7">
    <source>
        <dbReference type="SAM" id="MobiDB-lite"/>
    </source>
</evidence>
<dbReference type="HAMAP" id="MF_00867">
    <property type="entry name" value="KhpB"/>
    <property type="match status" value="1"/>
</dbReference>
<reference evidence="9 10" key="1">
    <citation type="submission" date="2016-11" db="EMBL/GenBank/DDBJ databases">
        <authorList>
            <person name="Jaros S."/>
            <person name="Januszkiewicz K."/>
            <person name="Wedrychowicz H."/>
        </authorList>
    </citation>
    <scope>NUCLEOTIDE SEQUENCE [LARGE SCALE GENOMIC DNA]</scope>
    <source>
        <strain evidence="9 10">DSM 15480</strain>
    </source>
</reference>
<protein>
    <recommendedName>
        <fullName evidence="6">RNA-binding protein KhpB</fullName>
    </recommendedName>
    <alternativeName>
        <fullName evidence="6">RNA-binding protein EloR</fullName>
    </alternativeName>
</protein>
<comment type="subcellular location">
    <subcellularLocation>
        <location evidence="6">Cytoplasm</location>
    </subcellularLocation>
</comment>
<dbReference type="RefSeq" id="WP_073111205.1">
    <property type="nucleotide sequence ID" value="NZ_FQZY01000040.1"/>
</dbReference>
<dbReference type="Pfam" id="PF13083">
    <property type="entry name" value="KH_KhpA-B"/>
    <property type="match status" value="1"/>
</dbReference>
<dbReference type="InterPro" id="IPR034079">
    <property type="entry name" value="R3H_KhpB"/>
</dbReference>
<sequence length="310" mass="35090">MGDIRVSAKTVDDAITEASIQLGIPSSELEYDIIEKGSAGFLGIGMKQAVIDVRKKVVKPEVQEVVKETAKETIKEEKKEQIKTESKTEDSRTDAKPKQESKSFKSEKNNSYKKTDNNKFKSDRPAFEKKDRQEVKADSEDGSKTEVTSQKKDVELAKVSEETKKATVDFIQNTLKAMSMEVELTCEIDGEGALCIDMKGDNMGILIGKRGQTLDSLQYLANRVANKNQEGYVRVKLDTEDYRKRRKATLENLAKNIAYKVKRTKKPVSLEPMNPYERRIIHAALQSDRYVTTHSEGEEPYRKIVVTLKK</sequence>
<dbReference type="GO" id="GO:0005737">
    <property type="term" value="C:cytoplasm"/>
    <property type="evidence" value="ECO:0007669"/>
    <property type="project" value="UniProtKB-SubCell"/>
</dbReference>
<dbReference type="InterPro" id="IPR015946">
    <property type="entry name" value="KH_dom-like_a/b"/>
</dbReference>
<evidence type="ECO:0000256" key="5">
    <source>
        <dbReference type="ARBA" id="ARBA00023316"/>
    </source>
</evidence>
<dbReference type="EMBL" id="FQZY01000040">
    <property type="protein sequence ID" value="SHK28358.1"/>
    <property type="molecule type" value="Genomic_DNA"/>
</dbReference>
<dbReference type="Gene3D" id="3.30.1370.50">
    <property type="entry name" value="R3H-like domain"/>
    <property type="match status" value="1"/>
</dbReference>
<proteinExistence type="inferred from homology"/>
<dbReference type="Pfam" id="PF01424">
    <property type="entry name" value="R3H"/>
    <property type="match status" value="1"/>
</dbReference>
<dbReference type="GO" id="GO:0003723">
    <property type="term" value="F:RNA binding"/>
    <property type="evidence" value="ECO:0007669"/>
    <property type="project" value="UniProtKB-UniRule"/>
</dbReference>
<keyword evidence="1 6" id="KW-0963">Cytoplasm</keyword>
<gene>
    <name evidence="6" type="primary">khpB</name>
    <name evidence="6" type="synonym">eloR</name>
    <name evidence="9" type="ORF">SAMN02745243_02622</name>
</gene>
<keyword evidence="10" id="KW-1185">Reference proteome</keyword>
<evidence type="ECO:0000259" key="8">
    <source>
        <dbReference type="PROSITE" id="PS51061"/>
    </source>
</evidence>
<comment type="subunit">
    <text evidence="6">Forms a complex with KhpA.</text>
</comment>
<comment type="domain">
    <text evidence="6">Has an N-terminal Jag-N domain and 2 RNA-binding domains (KH and R3H).</text>
</comment>
<comment type="function">
    <text evidence="6">A probable RNA chaperone. Forms a complex with KhpA which binds to cellular RNA and controls its expression. Plays a role in peptidoglycan (PG) homeostasis and cell length regulation.</text>
</comment>
<dbReference type="STRING" id="1121950.SAMN02745243_02622"/>
<keyword evidence="3 6" id="KW-0133">Cell shape</keyword>
<dbReference type="InterPro" id="IPR038247">
    <property type="entry name" value="Jag_N_dom_sf"/>
</dbReference>